<dbReference type="InterPro" id="IPR006677">
    <property type="entry name" value="tRNA_intron_Endonuc_cat-like"/>
</dbReference>
<comment type="catalytic activity">
    <reaction evidence="3">
        <text>pretRNA = a 3'-half-tRNA molecule with a 5'-OH end + a 5'-half-tRNA molecule with a 2',3'-cyclic phosphate end + an intron with a 2',3'-cyclic phosphate and a 5'-hydroxyl terminus.</text>
        <dbReference type="EC" id="4.6.1.16"/>
    </reaction>
</comment>
<name>Q5ATX5_EMENI</name>
<evidence type="ECO:0000256" key="4">
    <source>
        <dbReference type="SAM" id="MobiDB-lite"/>
    </source>
</evidence>
<dbReference type="Gene3D" id="3.40.50.10190">
    <property type="entry name" value="BRCT domain"/>
    <property type="match status" value="1"/>
</dbReference>
<dbReference type="GO" id="GO:0000213">
    <property type="term" value="F:tRNA-intron lyase activity"/>
    <property type="evidence" value="ECO:0000318"/>
    <property type="project" value="GO_Central"/>
</dbReference>
<feature type="region of interest" description="Disordered" evidence="4">
    <location>
        <begin position="1530"/>
        <end position="1558"/>
    </location>
</feature>
<gene>
    <name evidence="6" type="ORF">ANIA_08255</name>
</gene>
<accession>C8V7I3</accession>
<feature type="compositionally biased region" description="Low complexity" evidence="4">
    <location>
        <begin position="1548"/>
        <end position="1558"/>
    </location>
</feature>
<dbReference type="InterPro" id="IPR006676">
    <property type="entry name" value="tRNA_splic"/>
</dbReference>
<dbReference type="Pfam" id="PF01974">
    <property type="entry name" value="tRNA_int_endo"/>
    <property type="match status" value="1"/>
</dbReference>
<dbReference type="GO" id="GO:0000379">
    <property type="term" value="P:tRNA-type intron splice site recognition and cleavage"/>
    <property type="evidence" value="ECO:0000318"/>
    <property type="project" value="GO_Central"/>
</dbReference>
<comment type="similarity">
    <text evidence="1">Belongs to the tRNA-intron endonuclease family.</text>
</comment>
<dbReference type="PROSITE" id="PS50172">
    <property type="entry name" value="BRCT"/>
    <property type="match status" value="1"/>
</dbReference>
<dbReference type="CDD" id="cd22363">
    <property type="entry name" value="tRNA-intron_lyase_C"/>
    <property type="match status" value="1"/>
</dbReference>
<dbReference type="GO" id="GO:0008033">
    <property type="term" value="P:tRNA processing"/>
    <property type="evidence" value="ECO:0000318"/>
    <property type="project" value="GO_Central"/>
</dbReference>
<dbReference type="GO" id="GO:0000214">
    <property type="term" value="C:tRNA-intron endonuclease complex"/>
    <property type="evidence" value="ECO:0000318"/>
    <property type="project" value="GO_Central"/>
</dbReference>
<feature type="region of interest" description="Disordered" evidence="4">
    <location>
        <begin position="962"/>
        <end position="990"/>
    </location>
</feature>
<dbReference type="CDD" id="cd17724">
    <property type="entry name" value="BRCT_p53bp1_rpt2"/>
    <property type="match status" value="1"/>
</dbReference>
<feature type="region of interest" description="Disordered" evidence="4">
    <location>
        <begin position="1265"/>
        <end position="1342"/>
    </location>
</feature>
<dbReference type="SUPFAM" id="SSF53032">
    <property type="entry name" value="tRNA-intron endonuclease catalytic domain-like"/>
    <property type="match status" value="1"/>
</dbReference>
<dbReference type="eggNOG" id="KOG3548">
    <property type="taxonomic scope" value="Eukaryota"/>
</dbReference>
<keyword evidence="7" id="KW-1185">Reference proteome</keyword>
<dbReference type="Pfam" id="PF00533">
    <property type="entry name" value="BRCT"/>
    <property type="match status" value="1"/>
</dbReference>
<feature type="region of interest" description="Disordered" evidence="4">
    <location>
        <begin position="644"/>
        <end position="663"/>
    </location>
</feature>
<dbReference type="EMBL" id="BN001302">
    <property type="protein sequence ID" value="CBF74219.1"/>
    <property type="molecule type" value="Genomic_DNA"/>
</dbReference>
<dbReference type="SUPFAM" id="SSF52113">
    <property type="entry name" value="BRCT domain"/>
    <property type="match status" value="1"/>
</dbReference>
<dbReference type="SMART" id="SM00292">
    <property type="entry name" value="BRCT"/>
    <property type="match status" value="1"/>
</dbReference>
<dbReference type="HOGENOM" id="CLU_002263_0_0_1"/>
<evidence type="ECO:0000259" key="5">
    <source>
        <dbReference type="PROSITE" id="PS50172"/>
    </source>
</evidence>
<dbReference type="InParanoid" id="Q5ATX5"/>
<accession>Q5ATX5</accession>
<dbReference type="PANTHER" id="PTHR21227:SF0">
    <property type="entry name" value="TRNA-SPLICING ENDONUCLEASE SUBUNIT SEN2"/>
    <property type="match status" value="1"/>
</dbReference>
<dbReference type="InterPro" id="IPR047249">
    <property type="entry name" value="BRCT_p53bp1-like_rpt1"/>
</dbReference>
<dbReference type="CDD" id="cd17745">
    <property type="entry name" value="BRCT_p53bp1_rpt1"/>
    <property type="match status" value="1"/>
</dbReference>
<dbReference type="FunFam" id="3.40.1350.10:FF:000007">
    <property type="entry name" value="tRNA-splicing endonuclease subunit Sen2"/>
    <property type="match status" value="1"/>
</dbReference>
<feature type="domain" description="BRCT" evidence="5">
    <location>
        <begin position="1560"/>
        <end position="1688"/>
    </location>
</feature>
<feature type="compositionally biased region" description="Basic and acidic residues" evidence="4">
    <location>
        <begin position="1297"/>
        <end position="1321"/>
    </location>
</feature>
<dbReference type="InterPro" id="IPR047250">
    <property type="entry name" value="BRCT_p53bp1-like_rpt2"/>
</dbReference>
<reference evidence="7" key="2">
    <citation type="journal article" date="2009" name="Fungal Genet. Biol.">
        <title>The 2008 update of the Aspergillus nidulans genome annotation: a community effort.</title>
        <authorList>
            <person name="Wortman J.R."/>
            <person name="Gilsenan J.M."/>
            <person name="Joardar V."/>
            <person name="Deegan J."/>
            <person name="Clutterbuck J."/>
            <person name="Andersen M.R."/>
            <person name="Archer D."/>
            <person name="Bencina M."/>
            <person name="Braus G."/>
            <person name="Coutinho P."/>
            <person name="von Dohren H."/>
            <person name="Doonan J."/>
            <person name="Driessen A.J."/>
            <person name="Durek P."/>
            <person name="Espeso E."/>
            <person name="Fekete E."/>
            <person name="Flipphi M."/>
            <person name="Estrada C.G."/>
            <person name="Geysens S."/>
            <person name="Goldman G."/>
            <person name="de Groot P.W."/>
            <person name="Hansen K."/>
            <person name="Harris S.D."/>
            <person name="Heinekamp T."/>
            <person name="Helmstaedt K."/>
            <person name="Henrissat B."/>
            <person name="Hofmann G."/>
            <person name="Homan T."/>
            <person name="Horio T."/>
            <person name="Horiuchi H."/>
            <person name="James S."/>
            <person name="Jones M."/>
            <person name="Karaffa L."/>
            <person name="Karanyi Z."/>
            <person name="Kato M."/>
            <person name="Keller N."/>
            <person name="Kelly D.E."/>
            <person name="Kiel J.A."/>
            <person name="Kim J.M."/>
            <person name="van der Klei I.J."/>
            <person name="Klis F.M."/>
            <person name="Kovalchuk A."/>
            <person name="Krasevec N."/>
            <person name="Kubicek C.P."/>
            <person name="Liu B."/>
            <person name="Maccabe A."/>
            <person name="Meyer V."/>
            <person name="Mirabito P."/>
            <person name="Miskei M."/>
            <person name="Mos M."/>
            <person name="Mullins J."/>
            <person name="Nelson D.R."/>
            <person name="Nielsen J."/>
            <person name="Oakley B.R."/>
            <person name="Osmani S.A."/>
            <person name="Pakula T."/>
            <person name="Paszewski A."/>
            <person name="Paulsen I."/>
            <person name="Pilsyk S."/>
            <person name="Pocsi I."/>
            <person name="Punt P.J."/>
            <person name="Ram A.F."/>
            <person name="Ren Q."/>
            <person name="Robellet X."/>
            <person name="Robson G."/>
            <person name="Seiboth B."/>
            <person name="van Solingen P."/>
            <person name="Specht T."/>
            <person name="Sun J."/>
            <person name="Taheri-Talesh N."/>
            <person name="Takeshita N."/>
            <person name="Ussery D."/>
            <person name="vanKuyk P.A."/>
            <person name="Visser H."/>
            <person name="van de Vondervoort P.J."/>
            <person name="de Vries R.P."/>
            <person name="Walton J."/>
            <person name="Xiang X."/>
            <person name="Xiong Y."/>
            <person name="Zeng A.P."/>
            <person name="Brandt B.W."/>
            <person name="Cornell M.J."/>
            <person name="van den Hondel C.A."/>
            <person name="Visser J."/>
            <person name="Oliver S.G."/>
            <person name="Turner G."/>
        </authorList>
    </citation>
    <scope>GENOME REANNOTATION</scope>
    <source>
        <strain evidence="7">FGSC A4 / ATCC 38163 / CBS 112.46 / NRRL 194 / M139</strain>
    </source>
</reference>
<feature type="region of interest" description="Disordered" evidence="4">
    <location>
        <begin position="1104"/>
        <end position="1133"/>
    </location>
</feature>
<proteinExistence type="inferred from homology"/>
<dbReference type="InterPro" id="IPR036167">
    <property type="entry name" value="tRNA_intron_Endo_cat-like_sf"/>
</dbReference>
<dbReference type="OrthoDB" id="129353at2759"/>
<evidence type="ECO:0000313" key="6">
    <source>
        <dbReference type="EMBL" id="CBF74219.1"/>
    </source>
</evidence>
<feature type="compositionally biased region" description="Basic and acidic residues" evidence="4">
    <location>
        <begin position="784"/>
        <end position="797"/>
    </location>
</feature>
<dbReference type="EC" id="4.6.1.16" evidence="2"/>
<dbReference type="STRING" id="227321.Q5ATX5"/>
<dbReference type="InterPro" id="IPR013914">
    <property type="entry name" value="Rad9_Rad53-bd_dom_fun"/>
</dbReference>
<feature type="region of interest" description="Disordered" evidence="4">
    <location>
        <begin position="1"/>
        <end position="30"/>
    </location>
</feature>
<evidence type="ECO:0000256" key="1">
    <source>
        <dbReference type="ARBA" id="ARBA00008078"/>
    </source>
</evidence>
<evidence type="ECO:0000256" key="3">
    <source>
        <dbReference type="ARBA" id="ARBA00034031"/>
    </source>
</evidence>
<dbReference type="GO" id="GO:0005737">
    <property type="term" value="C:cytoplasm"/>
    <property type="evidence" value="ECO:0000318"/>
    <property type="project" value="GO_Central"/>
</dbReference>
<feature type="compositionally biased region" description="Polar residues" evidence="4">
    <location>
        <begin position="506"/>
        <end position="534"/>
    </location>
</feature>
<feature type="compositionally biased region" description="Basic and acidic residues" evidence="4">
    <location>
        <begin position="965"/>
        <end position="974"/>
    </location>
</feature>
<organism evidence="6 7">
    <name type="scientific">Emericella nidulans (strain FGSC A4 / ATCC 38163 / CBS 112.46 / NRRL 194 / M139)</name>
    <name type="common">Aspergillus nidulans</name>
    <dbReference type="NCBI Taxonomy" id="227321"/>
    <lineage>
        <taxon>Eukaryota</taxon>
        <taxon>Fungi</taxon>
        <taxon>Dikarya</taxon>
        <taxon>Ascomycota</taxon>
        <taxon>Pezizomycotina</taxon>
        <taxon>Eurotiomycetes</taxon>
        <taxon>Eurotiomycetidae</taxon>
        <taxon>Eurotiales</taxon>
        <taxon>Aspergillaceae</taxon>
        <taxon>Aspergillus</taxon>
        <taxon>Aspergillus subgen. Nidulantes</taxon>
    </lineage>
</organism>
<dbReference type="InterPro" id="IPR011856">
    <property type="entry name" value="tRNA_endonuc-like_dom_sf"/>
</dbReference>
<dbReference type="eggNOG" id="KOG4685">
    <property type="taxonomic scope" value="Eukaryota"/>
</dbReference>
<sequence length="1851" mass="204173">MTSQPSNIAPSAPDQAVPAKPRPPRRQRPDYRHIHRFPLPLPVHPLPPLILHNPLSVISVLLSYLTYFIAPPHDHVHSAYFDLNTSSVHVTDEKTVRALWEMGFFGKGSLSRSEPTWLEQEKTRRGLLGGVTSEEVTRQRRAERRELKLQRARSEKLIIEQRLQAEAAAREGRTLLDAQADLLSVSGVTNGAAITTEKFSVKKARESKFLEARQLAERDREAASKNVRFATVEGDTADRTVINLRDPSGELAITNEEHLQLSNEEAFFLVYGLGALHIFDHDLKTVLSPTSLLRTLCHHSYSPPRDLSMDLKTDDPFLVSYVVYHHFRSLGWVVRSGVKFGVDYLLYYRGPVFSHAEFAVVVIPSYDHPYWSETKDRKAECARKQSRSWWWFHCVNRVQAQVKKTLVVCYVEVPPPTQMLDAASSSIDIGALLSRYSDDSWSIDIAKLQRDALGLQLFKYPDAIGNCSSPVSHDSITVPIPNDHIVTSAPPKVTGESPVHGGSIGLDTNHNVTEPLDTNQPSPERATQPSSTGQAAAKMGSAETIPSDTQVISQSVYDEIIRKNKEAGNEEPDSNLLDRNTLMTLQEGGSGNLDLLSGFDAAQLQAPNTDENDDQNSSKLGESSPLSYERNNFPESQRFLAKTPLATKQGQLETDSTASPLVSRNPLASDLESASGVMALSQVFKATQAPSSPLVNGLQSDLLSDRPSPNIPIQNRPLAPSFSSPLNNIAATFPRDSSDTQLNYVTLRESQTSRNDMARGRMTRSADHIYSDGCSDGGFGKEPLYTERRKREGRTDEENAAQFSMVSASARPPSDIEARKRRRATSLSRKTKRCDMEGNSTAAVQLEQEGISYDLQAVGTSEEETEQEEELPRPTPQSQVPHPSTEEDKENCDDPPAIIPHTGSAHDRLSQALSLHEGLTGTHRMPAQTVSGGHTPVRNDDLNPGTVDVVRSSPISVVKDSQWSPERDDVKPADRTIVGSPSDQGQTRFRGPQWQSVAAAGHGRGILSPADQPFAQELQICSQNAPSAILRPEIADIARISNPSLEGSGGANANMHRLRKATNEPENGNMALIFGAREKSSSMPSCVAETPVHRRQRASNDLPHFATIPETSPTRLDNGAWMSDGDNDAANQEDDDLPLPYPKAMEDAHKPHQFMSQSSSPVKRLLNSKILSSPSGRQRRALTEIAADASPQVGATIDVNIDIMSVEDYEFRDAIAQSPIRPRKKRRSNDGRNIPASDPIIPVTPRAESHFTPPREDDEMVLALPSQPANPTNQRQSTSLRRPKPSRRAGSIWDTEDSPKFRLSSKERSKLFARSQARERQPPPAPKPELQEAPQPTPVPSRAHVEITSTPIHEAPSSNLAIEESTGYIGQRPPPDNSILVPNQVLAPWRGQKRAYYPAVCLGTPFGTSQDQYMVKFEDSAPVEVPKGAVKRLELRIGDAVKVDMPHIPKITHIIRGFAHKLSAEDAVNAVTDIYGHATLVVGPKQRKSLTNSGLVGPENVINVPVSRIYLDTILWNKIRDRPYTYTSGSEGLMSRLQTPPDRRIAQTPPSTRLSRSLRPSDGLFSGMVFAVSYGDKSEAKYRVTKMILENDGRILDDGFNELFELPSYAPIATPTGATASQPTELDSHLRLKPGVENAGFACLIADKHSRRPKYMQALALNIPCLSDRWVEDCVAKGQVMDWEMYLLPAGESSYLNGATKSRILTPYPATRARLSKTISSRPNLLNGQSVLLITGRNGKVDEERRKAYIFLTYALGASKIKRVPDIQSARAALQKQLQDGQETSWDWVYIDDDDKAAKVLAAGSLPSKRRKNYRLTETISGDDLGLNSNVRVVGNEFVCQSLILGRLVNY</sequence>
<dbReference type="Proteomes" id="UP000000560">
    <property type="component" value="Chromosome II"/>
</dbReference>
<dbReference type="Gene3D" id="3.40.1350.10">
    <property type="match status" value="1"/>
</dbReference>
<feature type="region of interest" description="Disordered" evidence="4">
    <location>
        <begin position="1217"/>
        <end position="1253"/>
    </location>
</feature>
<evidence type="ECO:0000313" key="7">
    <source>
        <dbReference type="Proteomes" id="UP000000560"/>
    </source>
</evidence>
<feature type="compositionally biased region" description="Polar residues" evidence="4">
    <location>
        <begin position="1267"/>
        <end position="1280"/>
    </location>
</feature>
<dbReference type="Pfam" id="PF08605">
    <property type="entry name" value="Rad9_Rad53_bind"/>
    <property type="match status" value="1"/>
</dbReference>
<dbReference type="Gene3D" id="2.30.30.140">
    <property type="match status" value="1"/>
</dbReference>
<dbReference type="KEGG" id="ani:ANIA_08255"/>
<feature type="region of interest" description="Disordered" evidence="4">
    <location>
        <begin position="606"/>
        <end position="630"/>
    </location>
</feature>
<dbReference type="GeneID" id="2869026"/>
<dbReference type="GO" id="GO:0003676">
    <property type="term" value="F:nucleic acid binding"/>
    <property type="evidence" value="ECO:0007669"/>
    <property type="project" value="InterPro"/>
</dbReference>
<dbReference type="FunFam" id="3.40.50.10190:FF:000083">
    <property type="entry name" value="DNA damage repair protein (Rad9)"/>
    <property type="match status" value="1"/>
</dbReference>
<dbReference type="FunFam" id="2.30.30.140:FF:000141">
    <property type="entry name" value="DNA damage repair protein (Rad9)"/>
    <property type="match status" value="1"/>
</dbReference>
<feature type="compositionally biased region" description="Basic residues" evidence="4">
    <location>
        <begin position="819"/>
        <end position="832"/>
    </location>
</feature>
<feature type="region of interest" description="Disordered" evidence="4">
    <location>
        <begin position="753"/>
        <end position="894"/>
    </location>
</feature>
<dbReference type="InterPro" id="IPR001357">
    <property type="entry name" value="BRCT_dom"/>
</dbReference>
<dbReference type="OMA" id="YLDTILW"/>
<feature type="compositionally biased region" description="Polar residues" evidence="4">
    <location>
        <begin position="646"/>
        <end position="662"/>
    </location>
</feature>
<dbReference type="InterPro" id="IPR036420">
    <property type="entry name" value="BRCT_dom_sf"/>
</dbReference>
<feature type="compositionally biased region" description="Basic and acidic residues" evidence="4">
    <location>
        <begin position="756"/>
        <end position="770"/>
    </location>
</feature>
<reference evidence="7" key="1">
    <citation type="journal article" date="2005" name="Nature">
        <title>Sequencing of Aspergillus nidulans and comparative analysis with A. fumigatus and A. oryzae.</title>
        <authorList>
            <person name="Galagan J.E."/>
            <person name="Calvo S.E."/>
            <person name="Cuomo C."/>
            <person name="Ma L.J."/>
            <person name="Wortman J.R."/>
            <person name="Batzoglou S."/>
            <person name="Lee S.I."/>
            <person name="Basturkmen M."/>
            <person name="Spevak C.C."/>
            <person name="Clutterbuck J."/>
            <person name="Kapitonov V."/>
            <person name="Jurka J."/>
            <person name="Scazzocchio C."/>
            <person name="Farman M."/>
            <person name="Butler J."/>
            <person name="Purcell S."/>
            <person name="Harris S."/>
            <person name="Braus G.H."/>
            <person name="Draht O."/>
            <person name="Busch S."/>
            <person name="D'Enfert C."/>
            <person name="Bouchier C."/>
            <person name="Goldman G.H."/>
            <person name="Bell-Pedersen D."/>
            <person name="Griffiths-Jones S."/>
            <person name="Doonan J.H."/>
            <person name="Yu J."/>
            <person name="Vienken K."/>
            <person name="Pain A."/>
            <person name="Freitag M."/>
            <person name="Selker E.U."/>
            <person name="Archer D.B."/>
            <person name="Penalva M.A."/>
            <person name="Oakley B.R."/>
            <person name="Momany M."/>
            <person name="Tanaka T."/>
            <person name="Kumagai T."/>
            <person name="Asai K."/>
            <person name="Machida M."/>
            <person name="Nierman W.C."/>
            <person name="Denning D.W."/>
            <person name="Caddick M."/>
            <person name="Hynes M."/>
            <person name="Paoletti M."/>
            <person name="Fischer R."/>
            <person name="Miller B."/>
            <person name="Dyer P."/>
            <person name="Sachs M.S."/>
            <person name="Osmani S.A."/>
            <person name="Birren B.W."/>
        </authorList>
    </citation>
    <scope>NUCLEOTIDE SEQUENCE [LARGE SCALE GENOMIC DNA]</scope>
    <source>
        <strain evidence="7">FGSC A4 / ATCC 38163 / CBS 112.46 / NRRL 194 / M139</strain>
    </source>
</reference>
<dbReference type="PANTHER" id="PTHR21227">
    <property type="entry name" value="TRNA-SPLICING ENDONUCLEASE SUBUNIT SEN2"/>
    <property type="match status" value="1"/>
</dbReference>
<dbReference type="RefSeq" id="XP_681524.1">
    <property type="nucleotide sequence ID" value="XM_676432.1"/>
</dbReference>
<protein>
    <recommendedName>
        <fullName evidence="2">tRNA-intron lyase</fullName>
        <ecNumber evidence="2">4.6.1.16</ecNumber>
    </recommendedName>
</protein>
<evidence type="ECO:0000256" key="2">
    <source>
        <dbReference type="ARBA" id="ARBA00012573"/>
    </source>
</evidence>
<feature type="region of interest" description="Disordered" evidence="4">
    <location>
        <begin position="487"/>
        <end position="551"/>
    </location>
</feature>